<dbReference type="Gene3D" id="3.30.200.20">
    <property type="entry name" value="Phosphorylase Kinase, domain 1"/>
    <property type="match status" value="1"/>
</dbReference>
<dbReference type="PANTHER" id="PTHR12149:SF8">
    <property type="entry name" value="PROTEIN-RIBULOSAMINE 3-KINASE"/>
    <property type="match status" value="1"/>
</dbReference>
<dbReference type="Gene3D" id="3.90.1200.10">
    <property type="match status" value="1"/>
</dbReference>
<keyword evidence="2 3" id="KW-0418">Kinase</keyword>
<dbReference type="Pfam" id="PF03881">
    <property type="entry name" value="Fructosamin_kin"/>
    <property type="match status" value="1"/>
</dbReference>
<keyword evidence="2" id="KW-0808">Transferase</keyword>
<dbReference type="OrthoDB" id="5291879at2"/>
<dbReference type="PANTHER" id="PTHR12149">
    <property type="entry name" value="FRUCTOSAMINE 3 KINASE-RELATED PROTEIN"/>
    <property type="match status" value="1"/>
</dbReference>
<gene>
    <name evidence="3" type="ORF">SAMN04488514_12116</name>
</gene>
<organism evidence="3 4">
    <name type="scientific">Kriegella aquimaris</name>
    <dbReference type="NCBI Taxonomy" id="192904"/>
    <lineage>
        <taxon>Bacteria</taxon>
        <taxon>Pseudomonadati</taxon>
        <taxon>Bacteroidota</taxon>
        <taxon>Flavobacteriia</taxon>
        <taxon>Flavobacteriales</taxon>
        <taxon>Flavobacteriaceae</taxon>
        <taxon>Kriegella</taxon>
    </lineage>
</organism>
<proteinExistence type="inferred from homology"/>
<dbReference type="SUPFAM" id="SSF56112">
    <property type="entry name" value="Protein kinase-like (PK-like)"/>
    <property type="match status" value="1"/>
</dbReference>
<evidence type="ECO:0000256" key="1">
    <source>
        <dbReference type="ARBA" id="ARBA00009460"/>
    </source>
</evidence>
<keyword evidence="4" id="KW-1185">Reference proteome</keyword>
<evidence type="ECO:0000313" key="4">
    <source>
        <dbReference type="Proteomes" id="UP000199440"/>
    </source>
</evidence>
<dbReference type="STRING" id="192904.SAMN04488514_12116"/>
<evidence type="ECO:0000313" key="3">
    <source>
        <dbReference type="EMBL" id="SDN04973.1"/>
    </source>
</evidence>
<dbReference type="GO" id="GO:0016301">
    <property type="term" value="F:kinase activity"/>
    <property type="evidence" value="ECO:0007669"/>
    <property type="project" value="UniProtKB-UniRule"/>
</dbReference>
<accession>A0A1G9Y955</accession>
<dbReference type="RefSeq" id="WP_089895543.1">
    <property type="nucleotide sequence ID" value="NZ_FNGV01000021.1"/>
</dbReference>
<reference evidence="3 4" key="1">
    <citation type="submission" date="2016-10" db="EMBL/GenBank/DDBJ databases">
        <authorList>
            <person name="de Groot N.N."/>
        </authorList>
    </citation>
    <scope>NUCLEOTIDE SEQUENCE [LARGE SCALE GENOMIC DNA]</scope>
    <source>
        <strain evidence="3 4">DSM 19886</strain>
    </source>
</reference>
<sequence length="286" mass="32519">MTDILIAHLSALLGAPIKNVFPLSGGDISQAYCLQTDTERFFCKTNNAGNAATMFATEKTGLETIRATSTIKVPRVYGNGKIDATGFLLLEFIEAQRPNHQDFERLGDELAQLHKVSADYFGWENDNFIGSLPQSNTKNTAWSNFFVKERLWPQFIRAQENRLLTHSEVPSLNAMLHICALLLQDINPSLLHGDLWSGNYLISSNGTPYLIDPAVYFGDAKVDMAMTRLFGGFSPEFYRAYEAHIPTNKWEQGYDDLYQLYYLLVHLNLFGRSYYPTVKKIVERYF</sequence>
<evidence type="ECO:0000256" key="2">
    <source>
        <dbReference type="PIRNR" id="PIRNR006221"/>
    </source>
</evidence>
<protein>
    <submittedName>
        <fullName evidence="3">Fructosamine-3-kinase</fullName>
    </submittedName>
</protein>
<dbReference type="InterPro" id="IPR016477">
    <property type="entry name" value="Fructo-/Ketosamine-3-kinase"/>
</dbReference>
<dbReference type="AlphaFoldDB" id="A0A1G9Y955"/>
<dbReference type="EMBL" id="FNGV01000021">
    <property type="protein sequence ID" value="SDN04973.1"/>
    <property type="molecule type" value="Genomic_DNA"/>
</dbReference>
<name>A0A1G9Y955_9FLAO</name>
<comment type="similarity">
    <text evidence="1 2">Belongs to the fructosamine kinase family.</text>
</comment>
<dbReference type="InterPro" id="IPR011009">
    <property type="entry name" value="Kinase-like_dom_sf"/>
</dbReference>
<dbReference type="PIRSF" id="PIRSF006221">
    <property type="entry name" value="Ketosamine-3-kinase"/>
    <property type="match status" value="1"/>
</dbReference>
<dbReference type="Proteomes" id="UP000199440">
    <property type="component" value="Unassembled WGS sequence"/>
</dbReference>